<dbReference type="SMART" id="SM00198">
    <property type="entry name" value="SCP"/>
    <property type="match status" value="1"/>
</dbReference>
<feature type="domain" description="ShKT" evidence="5">
    <location>
        <begin position="206"/>
        <end position="239"/>
    </location>
</feature>
<reference evidence="7" key="1">
    <citation type="submission" date="2025-08" db="UniProtKB">
        <authorList>
            <consortium name="RefSeq"/>
        </authorList>
    </citation>
    <scope>IDENTIFICATION</scope>
</reference>
<dbReference type="PROSITE" id="PS51670">
    <property type="entry name" value="SHKT"/>
    <property type="match status" value="1"/>
</dbReference>
<dbReference type="PRINTS" id="PR00837">
    <property type="entry name" value="V5TPXLIKE"/>
</dbReference>
<feature type="disulfide bond" evidence="3">
    <location>
        <begin position="224"/>
        <end position="237"/>
    </location>
</feature>
<keyword evidence="6" id="KW-1185">Reference proteome</keyword>
<evidence type="ECO:0000259" key="5">
    <source>
        <dbReference type="PROSITE" id="PS51670"/>
    </source>
</evidence>
<gene>
    <name evidence="7" type="primary">LOC101357003</name>
</gene>
<evidence type="ECO:0000256" key="4">
    <source>
        <dbReference type="SAM" id="SignalP"/>
    </source>
</evidence>
<dbReference type="Gene3D" id="3.40.33.10">
    <property type="entry name" value="CAP"/>
    <property type="match status" value="1"/>
</dbReference>
<dbReference type="FunFam" id="1.10.10.740:FF:000001">
    <property type="entry name" value="Cysteine-rich secretory protein 2"/>
    <property type="match status" value="1"/>
</dbReference>
<feature type="chain" id="PRO_5016171660" evidence="4">
    <location>
        <begin position="23"/>
        <end position="244"/>
    </location>
</feature>
<dbReference type="PROSITE" id="PS01010">
    <property type="entry name" value="CRISP_2"/>
    <property type="match status" value="1"/>
</dbReference>
<dbReference type="InterPro" id="IPR014044">
    <property type="entry name" value="CAP_dom"/>
</dbReference>
<dbReference type="GeneID" id="101357003"/>
<dbReference type="SUPFAM" id="SSF55797">
    <property type="entry name" value="PR-1-like"/>
    <property type="match status" value="1"/>
</dbReference>
<dbReference type="Pfam" id="PF08562">
    <property type="entry name" value="Crisp"/>
    <property type="match status" value="1"/>
</dbReference>
<dbReference type="InterPro" id="IPR042076">
    <property type="entry name" value="Crisp-like_dom"/>
</dbReference>
<dbReference type="FunFam" id="3.40.33.10:FF:000005">
    <property type="entry name" value="Cysteine-rich secretory protein 2"/>
    <property type="match status" value="1"/>
</dbReference>
<evidence type="ECO:0000313" key="6">
    <source>
        <dbReference type="Proteomes" id="UP000248480"/>
    </source>
</evidence>
<evidence type="ECO:0000256" key="2">
    <source>
        <dbReference type="ARBA" id="ARBA00023157"/>
    </source>
</evidence>
<dbReference type="GO" id="GO:0005576">
    <property type="term" value="C:extracellular region"/>
    <property type="evidence" value="ECO:0007669"/>
    <property type="project" value="InterPro"/>
</dbReference>
<dbReference type="InterPro" id="IPR034117">
    <property type="entry name" value="SCP_CRISP"/>
</dbReference>
<accession>A0A2Y9E8Z8</accession>
<dbReference type="InParanoid" id="A0A2Y9E8Z8"/>
<keyword evidence="4" id="KW-0732">Signal</keyword>
<dbReference type="Pfam" id="PF00188">
    <property type="entry name" value="CAP"/>
    <property type="match status" value="1"/>
</dbReference>
<dbReference type="InterPro" id="IPR013871">
    <property type="entry name" value="Cysteine_rich_secretory"/>
</dbReference>
<dbReference type="InterPro" id="IPR001283">
    <property type="entry name" value="CRISP-related"/>
</dbReference>
<comment type="similarity">
    <text evidence="1">Belongs to the CRISP family.</text>
</comment>
<dbReference type="InterPro" id="IPR035940">
    <property type="entry name" value="CAP_sf"/>
</dbReference>
<dbReference type="AlphaFoldDB" id="A0A2Y9E8Z8"/>
<feature type="signal peptide" evidence="4">
    <location>
        <begin position="1"/>
        <end position="22"/>
    </location>
</feature>
<proteinExistence type="inferred from homology"/>
<sequence>MTSFSEMVSLAAVLLSSFPANGQDPDFAYLSTQLTQVQMEIVNKHNELRTGVSPEASDMLKMEWDNEAAANAQNWADKCIYKHSDPQKRRTNVSCGENLFMSSAPTSWSSGIQNWYDEERDFVYGVGPKSPNAVVGHYTQVVWSTSFRVGCGIGYCPDQSTFKYYYVCHYCPAGNYINRLYTPYKKGPRCSSCPDYCDNGLCTNGCGYEDVYSNCETLKKMFTCANEWVRNSCKASCNCEGKIH</sequence>
<keyword evidence="2 3" id="KW-1015">Disulfide bond</keyword>
<organism evidence="6 7">
    <name type="scientific">Trichechus manatus latirostris</name>
    <name type="common">Florida manatee</name>
    <dbReference type="NCBI Taxonomy" id="127582"/>
    <lineage>
        <taxon>Eukaryota</taxon>
        <taxon>Metazoa</taxon>
        <taxon>Chordata</taxon>
        <taxon>Craniata</taxon>
        <taxon>Vertebrata</taxon>
        <taxon>Euteleostomi</taxon>
        <taxon>Mammalia</taxon>
        <taxon>Eutheria</taxon>
        <taxon>Afrotheria</taxon>
        <taxon>Sirenia</taxon>
        <taxon>Trichechidae</taxon>
        <taxon>Trichechus</taxon>
    </lineage>
</organism>
<dbReference type="SUPFAM" id="SSF57546">
    <property type="entry name" value="Crisp domain-like"/>
    <property type="match status" value="1"/>
</dbReference>
<dbReference type="Gene3D" id="1.10.10.740">
    <property type="entry name" value="Crisp domain"/>
    <property type="match status" value="1"/>
</dbReference>
<dbReference type="CDD" id="cd05383">
    <property type="entry name" value="CAP_CRISP"/>
    <property type="match status" value="1"/>
</dbReference>
<evidence type="ECO:0000256" key="3">
    <source>
        <dbReference type="PROSITE-ProRule" id="PRU01005"/>
    </source>
</evidence>
<dbReference type="PROSITE" id="PS01009">
    <property type="entry name" value="CRISP_1"/>
    <property type="match status" value="1"/>
</dbReference>
<dbReference type="PANTHER" id="PTHR10334">
    <property type="entry name" value="CYSTEINE-RICH SECRETORY PROTEIN-RELATED"/>
    <property type="match status" value="1"/>
</dbReference>
<evidence type="ECO:0000313" key="7">
    <source>
        <dbReference type="RefSeq" id="XP_004388770.1"/>
    </source>
</evidence>
<dbReference type="Proteomes" id="UP000248480">
    <property type="component" value="Unplaced"/>
</dbReference>
<dbReference type="InterPro" id="IPR003582">
    <property type="entry name" value="ShKT_dom"/>
</dbReference>
<dbReference type="InterPro" id="IPR018244">
    <property type="entry name" value="Allrgn_V5/Tpx1_CS"/>
</dbReference>
<feature type="disulfide bond" evidence="3">
    <location>
        <begin position="215"/>
        <end position="233"/>
    </location>
</feature>
<dbReference type="KEGG" id="tmu:101357003"/>
<protein>
    <submittedName>
        <fullName evidence="7">Cysteine-rich secretory protein 3-like</fullName>
    </submittedName>
</protein>
<dbReference type="OrthoDB" id="737510at2759"/>
<name>A0A2Y9E8Z8_TRIMA</name>
<dbReference type="RefSeq" id="XP_004388770.1">
    <property type="nucleotide sequence ID" value="XM_004388713.2"/>
</dbReference>
<evidence type="ECO:0000256" key="1">
    <source>
        <dbReference type="ARBA" id="ARBA00009923"/>
    </source>
</evidence>
<comment type="caution">
    <text evidence="3">Lacks conserved residue(s) required for the propagation of feature annotation.</text>
</comment>